<evidence type="ECO:0000256" key="1">
    <source>
        <dbReference type="ARBA" id="ARBA00004477"/>
    </source>
</evidence>
<feature type="transmembrane region" description="Helical" evidence="12">
    <location>
        <begin position="404"/>
        <end position="423"/>
    </location>
</feature>
<sequence length="546" mass="59679">MLLQAFMGSSTLGMLLDLFILLVAWAHVLIAPYTKVEESFNLHATHDILAYGVTPSALPNYDHFVFPGVVPRTFIGSLALAAVSYIPLRIFATLGLIRSKLGVQVLIRIILASVNAFGLSRIRWAVQRRFGVATSALFVILTCTQFHLPFWIGRTLPNMFALLPVNLATSLLVNPGATRITTHRHYRVILCMIGSAAIIFRSELVLLAIPTFAIVLFQHRVPLSFLMPMGAGFAIGSMASTVLVDSYFWNAWNPPLWPELSGILFNVYEGKSSEWGTSPYHAYLTHHLPKLLLASAPLAAFACIPSQVVARACSLFGASNDSKSDDTKTGPAPSPNWHLDAAASRTCQQLLVAPIAFVLLISGLGHKEWRFVVYVVPIVNVVAAIGASRLLSLPSKPLWVLSRLVLLGLVAGNVVATIVLTAISRANYPGGLALELVNSQQTRQASVYIDNLAAQTGASLFTQDHSPPYFFSRPSNASEWTYSKDPSPPSYTAFTYLVTEDASAYPREEWETVGSVDAFDRVDVRRAVNALVTKPTLFILRNNNLM</sequence>
<comment type="caution">
    <text evidence="13">The sequence shown here is derived from an EMBL/GenBank/DDBJ whole genome shotgun (WGS) entry which is preliminary data.</text>
</comment>
<evidence type="ECO:0000256" key="5">
    <source>
        <dbReference type="ARBA" id="ARBA00022679"/>
    </source>
</evidence>
<dbReference type="OrthoDB" id="19039at2759"/>
<feature type="transmembrane region" description="Helical" evidence="12">
    <location>
        <begin position="223"/>
        <end position="244"/>
    </location>
</feature>
<proteinExistence type="inferred from homology"/>
<evidence type="ECO:0000256" key="3">
    <source>
        <dbReference type="ARBA" id="ARBA00007063"/>
    </source>
</evidence>
<dbReference type="Proteomes" id="UP000383932">
    <property type="component" value="Unassembled WGS sequence"/>
</dbReference>
<feature type="transmembrane region" description="Helical" evidence="12">
    <location>
        <begin position="371"/>
        <end position="392"/>
    </location>
</feature>
<evidence type="ECO:0000256" key="10">
    <source>
        <dbReference type="ARBA" id="ARBA00044721"/>
    </source>
</evidence>
<evidence type="ECO:0000256" key="7">
    <source>
        <dbReference type="ARBA" id="ARBA00022824"/>
    </source>
</evidence>
<dbReference type="PANTHER" id="PTHR22760:SF1">
    <property type="entry name" value="DOL-P-MAN:MAN(7)GLCNAC(2)-PP-DOL ALPHA-1,6-MANNOSYLTRANSFERASE"/>
    <property type="match status" value="1"/>
</dbReference>
<keyword evidence="8 12" id="KW-1133">Transmembrane helix</keyword>
<evidence type="ECO:0000313" key="14">
    <source>
        <dbReference type="Proteomes" id="UP000383932"/>
    </source>
</evidence>
<dbReference type="PANTHER" id="PTHR22760">
    <property type="entry name" value="GLYCOSYLTRANSFERASE"/>
    <property type="match status" value="1"/>
</dbReference>
<feature type="transmembrane region" description="Helical" evidence="12">
    <location>
        <begin position="189"/>
        <end position="217"/>
    </location>
</feature>
<organism evidence="13 14">
    <name type="scientific">Ceratobasidium theobromae</name>
    <dbReference type="NCBI Taxonomy" id="1582974"/>
    <lineage>
        <taxon>Eukaryota</taxon>
        <taxon>Fungi</taxon>
        <taxon>Dikarya</taxon>
        <taxon>Basidiomycota</taxon>
        <taxon>Agaricomycotina</taxon>
        <taxon>Agaricomycetes</taxon>
        <taxon>Cantharellales</taxon>
        <taxon>Ceratobasidiaceae</taxon>
        <taxon>Ceratobasidium</taxon>
    </lineage>
</organism>
<keyword evidence="4 12" id="KW-0328">Glycosyltransferase</keyword>
<keyword evidence="7 12" id="KW-0256">Endoplasmic reticulum</keyword>
<protein>
    <recommendedName>
        <fullName evidence="12">Mannosyltransferase</fullName>
        <ecNumber evidence="12">2.4.1.-</ecNumber>
    </recommendedName>
</protein>
<evidence type="ECO:0000256" key="8">
    <source>
        <dbReference type="ARBA" id="ARBA00022989"/>
    </source>
</evidence>
<comment type="similarity">
    <text evidence="3 12">Belongs to the glycosyltransferase 22 family.</text>
</comment>
<dbReference type="EMBL" id="SSOP01000015">
    <property type="protein sequence ID" value="KAB5594902.1"/>
    <property type="molecule type" value="Genomic_DNA"/>
</dbReference>
<comment type="function">
    <text evidence="10">Mannosyltransferase that operates in the biosynthetic pathway of dolichol-linked oligosaccharides, the glycan precursors employed in protein asparagine (N)-glycosylation. The assembly of dolichol-linked oligosaccharides begins on the cytosolic side of the endoplasmic reticulum membrane and finishes in its lumen. The sequential addition of sugars to dolichol pyrophosphate produces dolichol-linked oligosaccharides containing fourteen sugars, including two GlcNAcs, nine mannoses and three glucoses. Once assembled, the oligosaccharide is transferred from the lipid to nascent proteins by oligosaccharyltransferases. In the lumen of the endoplasmic reticulum, adds the eighth mannose residue in an alpha-1,6 linkage onto Man(7)GlcNAc(2)-PP-dolichol to produce Man(8)GlcNAc(2)-PP-dolichol.</text>
</comment>
<dbReference type="GO" id="GO:0052917">
    <property type="term" value="F:dol-P-Man:Man(7)GlcNAc(2)-PP-Dol alpha-1,6-mannosyltransferase activity"/>
    <property type="evidence" value="ECO:0007669"/>
    <property type="project" value="UniProtKB-EC"/>
</dbReference>
<name>A0A5N5QT17_9AGAM</name>
<comment type="subcellular location">
    <subcellularLocation>
        <location evidence="1 12">Endoplasmic reticulum membrane</location>
        <topology evidence="1 12">Multi-pass membrane protein</topology>
    </subcellularLocation>
</comment>
<dbReference type="GO" id="GO:0005789">
    <property type="term" value="C:endoplasmic reticulum membrane"/>
    <property type="evidence" value="ECO:0007669"/>
    <property type="project" value="UniProtKB-SubCell"/>
</dbReference>
<comment type="pathway">
    <text evidence="2">Protein modification; protein glycosylation.</text>
</comment>
<reference evidence="13 14" key="1">
    <citation type="journal article" date="2019" name="Fungal Biol. Biotechnol.">
        <title>Draft genome sequence of fastidious pathogen Ceratobasidium theobromae, which causes vascular-streak dieback in Theobroma cacao.</title>
        <authorList>
            <person name="Ali S.S."/>
            <person name="Asman A."/>
            <person name="Shao J."/>
            <person name="Firmansyah A.P."/>
            <person name="Susilo A.W."/>
            <person name="Rosmana A."/>
            <person name="McMahon P."/>
            <person name="Junaid M."/>
            <person name="Guest D."/>
            <person name="Kheng T.Y."/>
            <person name="Meinhardt L.W."/>
            <person name="Bailey B.A."/>
        </authorList>
    </citation>
    <scope>NUCLEOTIDE SEQUENCE [LARGE SCALE GENOMIC DNA]</scope>
    <source>
        <strain evidence="13 14">CT2</strain>
    </source>
</reference>
<evidence type="ECO:0000256" key="4">
    <source>
        <dbReference type="ARBA" id="ARBA00022676"/>
    </source>
</evidence>
<dbReference type="InterPro" id="IPR005599">
    <property type="entry name" value="GPI_mannosylTrfase"/>
</dbReference>
<keyword evidence="5 13" id="KW-0808">Transferase</keyword>
<comment type="catalytic activity">
    <reaction evidence="11">
        <text>an alpha-D-Man-(1-&gt;2)-alpha-D-Man-(1-&gt;2)-alpha-D-Man-(1-&gt;3)-[alpha-D-Man-(1-&gt;2)-alpha-D-Man-(1-&gt;3)-alpha-D-Man-(1-&gt;6)]-beta-D-Man-(1-&gt;4)-beta-D-GlcNAc-(1-&gt;4)-alpha-D-GlcNAc-diphospho-di-trans,poly-cis-dolichol + a di-trans,poly-cis-dolichyl beta-D-mannosyl phosphate = an alpha-D-Man-(1-&gt;2)-alpha-D-Man-(1-&gt;2)-alpha-D-Man-(1-&gt;3)-[alpha-D-Man-(1-&gt;2)-alpha-D-Man-(1-&gt;3)-[alpha-D-Man-(1-&gt;6)]-alpha-D-Man-(1-&gt;6)]-beta-D-Man-(1-&gt;4)-beta-D-GlcNAc-(1-&gt;4)-alpha-D-GlcNAc-diphospho-di-trans,poly-cis-dolichol + a di-trans,poly-cis-dolichyl phosphate + H(+)</text>
        <dbReference type="Rhea" id="RHEA:29535"/>
        <dbReference type="Rhea" id="RHEA-COMP:19498"/>
        <dbReference type="Rhea" id="RHEA-COMP:19501"/>
        <dbReference type="Rhea" id="RHEA-COMP:19518"/>
        <dbReference type="Rhea" id="RHEA-COMP:19519"/>
        <dbReference type="ChEBI" id="CHEBI:15378"/>
        <dbReference type="ChEBI" id="CHEBI:57683"/>
        <dbReference type="ChEBI" id="CHEBI:58211"/>
        <dbReference type="ChEBI" id="CHEBI:132517"/>
        <dbReference type="ChEBI" id="CHEBI:132519"/>
        <dbReference type="EC" id="2.4.1.260"/>
    </reaction>
    <physiologicalReaction direction="left-to-right" evidence="11">
        <dbReference type="Rhea" id="RHEA:29536"/>
    </physiologicalReaction>
</comment>
<dbReference type="GO" id="GO:0006487">
    <property type="term" value="P:protein N-linked glycosylation"/>
    <property type="evidence" value="ECO:0007669"/>
    <property type="project" value="TreeGrafter"/>
</dbReference>
<accession>A0A5N5QT17</accession>
<feature type="transmembrane region" description="Helical" evidence="12">
    <location>
        <begin position="158"/>
        <end position="177"/>
    </location>
</feature>
<feature type="transmembrane region" description="Helical" evidence="12">
    <location>
        <begin position="347"/>
        <end position="365"/>
    </location>
</feature>
<feature type="transmembrane region" description="Helical" evidence="12">
    <location>
        <begin position="12"/>
        <end position="33"/>
    </location>
</feature>
<gene>
    <name evidence="13" type="ORF">CTheo_1717</name>
</gene>
<dbReference type="EC" id="2.4.1.-" evidence="12"/>
<evidence type="ECO:0000256" key="6">
    <source>
        <dbReference type="ARBA" id="ARBA00022692"/>
    </source>
</evidence>
<dbReference type="Pfam" id="PF03901">
    <property type="entry name" value="Glyco_transf_22"/>
    <property type="match status" value="1"/>
</dbReference>
<keyword evidence="9 12" id="KW-0472">Membrane</keyword>
<keyword evidence="6 12" id="KW-0812">Transmembrane</keyword>
<feature type="transmembrane region" description="Helical" evidence="12">
    <location>
        <begin position="74"/>
        <end position="97"/>
    </location>
</feature>
<dbReference type="UniPathway" id="UPA00378"/>
<dbReference type="AlphaFoldDB" id="A0A5N5QT17"/>
<evidence type="ECO:0000313" key="13">
    <source>
        <dbReference type="EMBL" id="KAB5594902.1"/>
    </source>
</evidence>
<evidence type="ECO:0000256" key="12">
    <source>
        <dbReference type="RuleBase" id="RU363075"/>
    </source>
</evidence>
<feature type="transmembrane region" description="Helical" evidence="12">
    <location>
        <begin position="130"/>
        <end position="152"/>
    </location>
</feature>
<evidence type="ECO:0000256" key="9">
    <source>
        <dbReference type="ARBA" id="ARBA00023136"/>
    </source>
</evidence>
<evidence type="ECO:0000256" key="2">
    <source>
        <dbReference type="ARBA" id="ARBA00004922"/>
    </source>
</evidence>
<keyword evidence="14" id="KW-1185">Reference proteome</keyword>
<evidence type="ECO:0000256" key="11">
    <source>
        <dbReference type="ARBA" id="ARBA00048899"/>
    </source>
</evidence>